<comment type="caution">
    <text evidence="2">The sequence shown here is derived from an EMBL/GenBank/DDBJ whole genome shotgun (WGS) entry which is preliminary data.</text>
</comment>
<proteinExistence type="predicted"/>
<feature type="compositionally biased region" description="Low complexity" evidence="1">
    <location>
        <begin position="119"/>
        <end position="144"/>
    </location>
</feature>
<feature type="compositionally biased region" description="Acidic residues" evidence="1">
    <location>
        <begin position="198"/>
        <end position="217"/>
    </location>
</feature>
<feature type="region of interest" description="Disordered" evidence="1">
    <location>
        <begin position="198"/>
        <end position="245"/>
    </location>
</feature>
<sequence length="277" mass="30505">MDKINDILERSDASIAGNSIAALDSMDSDTTMDNDTTENTSDSIVQDVDTTTMADESDSTTTMANSITDNDATDDLSDSTDDSADMAIHISNPMDNTSDLITNTPTLISTTIHSISITCCPSPSSSSSSSSDSTTGSTTSTPPCILKPTHFSSTSPLIRRNLNTFPRPEWAGVRLARQKSDQEQRVFAKKQCVRFCGDEEGEEEDEAEGDIEEDNFEEEGKGEGKNWGLEPQRRNQDRREGGTFMESFWRVGDEEVEWSLRRERLEVKSASVDVRRG</sequence>
<dbReference type="EMBL" id="QZBD01000348">
    <property type="protein sequence ID" value="THY18327.1"/>
    <property type="molecule type" value="Genomic_DNA"/>
</dbReference>
<protein>
    <submittedName>
        <fullName evidence="2">Uncharacterized protein</fullName>
    </submittedName>
</protein>
<feature type="compositionally biased region" description="Polar residues" evidence="1">
    <location>
        <begin position="48"/>
        <end position="67"/>
    </location>
</feature>
<feature type="region of interest" description="Disordered" evidence="1">
    <location>
        <begin position="119"/>
        <end position="152"/>
    </location>
</feature>
<gene>
    <name evidence="2" type="ORF">D6D01_07306</name>
</gene>
<organism evidence="2 3">
    <name type="scientific">Aureobasidium pullulans</name>
    <name type="common">Black yeast</name>
    <name type="synonym">Pullularia pullulans</name>
    <dbReference type="NCBI Taxonomy" id="5580"/>
    <lineage>
        <taxon>Eukaryota</taxon>
        <taxon>Fungi</taxon>
        <taxon>Dikarya</taxon>
        <taxon>Ascomycota</taxon>
        <taxon>Pezizomycotina</taxon>
        <taxon>Dothideomycetes</taxon>
        <taxon>Dothideomycetidae</taxon>
        <taxon>Dothideales</taxon>
        <taxon>Saccotheciaceae</taxon>
        <taxon>Aureobasidium</taxon>
    </lineage>
</organism>
<evidence type="ECO:0000256" key="1">
    <source>
        <dbReference type="SAM" id="MobiDB-lite"/>
    </source>
</evidence>
<name>A0A4S9KPW4_AURPU</name>
<reference evidence="2 3" key="1">
    <citation type="submission" date="2018-10" db="EMBL/GenBank/DDBJ databases">
        <title>Fifty Aureobasidium pullulans genomes reveal a recombining polyextremotolerant generalist.</title>
        <authorList>
            <person name="Gostincar C."/>
            <person name="Turk M."/>
            <person name="Zajc J."/>
            <person name="Gunde-Cimerman N."/>
        </authorList>
    </citation>
    <scope>NUCLEOTIDE SEQUENCE [LARGE SCALE GENOMIC DNA]</scope>
    <source>
        <strain evidence="2 3">EXF-6604</strain>
    </source>
</reference>
<accession>A0A4S9KPW4</accession>
<dbReference type="Proteomes" id="UP000306584">
    <property type="component" value="Unassembled WGS sequence"/>
</dbReference>
<feature type="region of interest" description="Disordered" evidence="1">
    <location>
        <begin position="24"/>
        <end position="80"/>
    </location>
</feature>
<evidence type="ECO:0000313" key="3">
    <source>
        <dbReference type="Proteomes" id="UP000306584"/>
    </source>
</evidence>
<evidence type="ECO:0000313" key="2">
    <source>
        <dbReference type="EMBL" id="THY18327.1"/>
    </source>
</evidence>
<feature type="compositionally biased region" description="Acidic residues" evidence="1">
    <location>
        <begin position="26"/>
        <end position="36"/>
    </location>
</feature>
<feature type="compositionally biased region" description="Basic and acidic residues" evidence="1">
    <location>
        <begin position="231"/>
        <end position="241"/>
    </location>
</feature>
<dbReference type="AlphaFoldDB" id="A0A4S9KPW4"/>
<feature type="compositionally biased region" description="Acidic residues" evidence="1">
    <location>
        <begin position="71"/>
        <end position="80"/>
    </location>
</feature>